<dbReference type="InterPro" id="IPR012341">
    <property type="entry name" value="6hp_glycosidase-like_sf"/>
</dbReference>
<evidence type="ECO:0000256" key="1">
    <source>
        <dbReference type="ARBA" id="ARBA00022801"/>
    </source>
</evidence>
<protein>
    <submittedName>
        <fullName evidence="3">Uncharacterized protein</fullName>
    </submittedName>
</protein>
<dbReference type="GO" id="GO:0005975">
    <property type="term" value="P:carbohydrate metabolic process"/>
    <property type="evidence" value="ECO:0007669"/>
    <property type="project" value="InterPro"/>
</dbReference>
<keyword evidence="4" id="KW-1185">Reference proteome</keyword>
<dbReference type="Proteomes" id="UP001392437">
    <property type="component" value="Unassembled WGS sequence"/>
</dbReference>
<evidence type="ECO:0000313" key="4">
    <source>
        <dbReference type="Proteomes" id="UP001392437"/>
    </source>
</evidence>
<dbReference type="InterPro" id="IPR010905">
    <property type="entry name" value="Glyco_hydro_88"/>
</dbReference>
<accession>A0AAW0QD12</accession>
<gene>
    <name evidence="3" type="ORF">PG999_013710</name>
</gene>
<proteinExistence type="predicted"/>
<name>A0AAW0QD12_9PEZI</name>
<dbReference type="PANTHER" id="PTHR41814:SF1">
    <property type="entry name" value="CELLULASE"/>
    <property type="match status" value="1"/>
</dbReference>
<dbReference type="PANTHER" id="PTHR41814">
    <property type="entry name" value="EXPRESSED PROTEIN"/>
    <property type="match status" value="1"/>
</dbReference>
<comment type="caution">
    <text evidence="3">The sequence shown here is derived from an EMBL/GenBank/DDBJ whole genome shotgun (WGS) entry which is preliminary data.</text>
</comment>
<dbReference type="Gene3D" id="1.50.10.10">
    <property type="match status" value="1"/>
</dbReference>
<feature type="compositionally biased region" description="Gly residues" evidence="2">
    <location>
        <begin position="200"/>
        <end position="210"/>
    </location>
</feature>
<dbReference type="Pfam" id="PF07470">
    <property type="entry name" value="Glyco_hydro_88"/>
    <property type="match status" value="1"/>
</dbReference>
<sequence length="388" mass="42207">MSAELINNVIAQGYRLATHSWEYGAFSEALLEWYNPQYSVFGSDPFPLGKVPVLQVHDVKALSYVKPHIWTNQTTLVDGDGAAGDPASLGVFAVLIGQTEPDYLNAAGRQMDHLLTAVPRWPNGAISHREAVAELWADFLYMAPPALAYWAVQTADAALLAEVLRQCSLYRDVLGVPKTKKKDDPFAAGPGNLEHRQRVGGRGADAGAGDGAQVPPNHKKKTDLEAGIRTAKAILRDILDAALALDAAEPREPLLRNYLNDTTWFGELAGTTLLASTVYRLAVLVPEEFGGNNNNKKYVAWADAKRPEIVARVDSRGLLAPVVNPLGWGDRTPHTESPEAQSFAVLMFAAWRDYQEMCQSGGESIARLDDFCLLEAMEAGWLGASMLP</sequence>
<dbReference type="EMBL" id="JAQQWP010000011">
    <property type="protein sequence ID" value="KAK8095688.1"/>
    <property type="molecule type" value="Genomic_DNA"/>
</dbReference>
<evidence type="ECO:0000313" key="3">
    <source>
        <dbReference type="EMBL" id="KAK8095688.1"/>
    </source>
</evidence>
<reference evidence="3 4" key="1">
    <citation type="submission" date="2023-01" db="EMBL/GenBank/DDBJ databases">
        <title>Analysis of 21 Apiospora genomes using comparative genomics revels a genus with tremendous synthesis potential of carbohydrate active enzymes and secondary metabolites.</title>
        <authorList>
            <person name="Sorensen T."/>
        </authorList>
    </citation>
    <scope>NUCLEOTIDE SEQUENCE [LARGE SCALE GENOMIC DNA]</scope>
    <source>
        <strain evidence="3 4">CBS 117206</strain>
    </source>
</reference>
<keyword evidence="1" id="KW-0378">Hydrolase</keyword>
<dbReference type="GO" id="GO:0016787">
    <property type="term" value="F:hydrolase activity"/>
    <property type="evidence" value="ECO:0007669"/>
    <property type="project" value="UniProtKB-KW"/>
</dbReference>
<organism evidence="3 4">
    <name type="scientific">Apiospora kogelbergensis</name>
    <dbReference type="NCBI Taxonomy" id="1337665"/>
    <lineage>
        <taxon>Eukaryota</taxon>
        <taxon>Fungi</taxon>
        <taxon>Dikarya</taxon>
        <taxon>Ascomycota</taxon>
        <taxon>Pezizomycotina</taxon>
        <taxon>Sordariomycetes</taxon>
        <taxon>Xylariomycetidae</taxon>
        <taxon>Amphisphaeriales</taxon>
        <taxon>Apiosporaceae</taxon>
        <taxon>Apiospora</taxon>
    </lineage>
</organism>
<dbReference type="AlphaFoldDB" id="A0AAW0QD12"/>
<feature type="region of interest" description="Disordered" evidence="2">
    <location>
        <begin position="184"/>
        <end position="219"/>
    </location>
</feature>
<evidence type="ECO:0000256" key="2">
    <source>
        <dbReference type="SAM" id="MobiDB-lite"/>
    </source>
</evidence>